<dbReference type="InterPro" id="IPR003607">
    <property type="entry name" value="HD/PDEase_dom"/>
</dbReference>
<dbReference type="CDD" id="cd00077">
    <property type="entry name" value="HDc"/>
    <property type="match status" value="1"/>
</dbReference>
<comment type="caution">
    <text evidence="2">The sequence shown here is derived from an EMBL/GenBank/DDBJ whole genome shotgun (WGS) entry which is preliminary data.</text>
</comment>
<sequence>MEDSDGKALPVLVAEQVFGDHLLLDISAIRELAGPLKRGQPFRLVGESKGMMLRTPVLVITVCEQQQGRLRCRCDYPLYLEVLQRRQYFRAKLRLGMEVGAILRDQEDATTSQGDLKNLSLDGCMVEMPISSANMLVASEPLEIELCFPDGTRFAIKGVAKHYSTNIERQVMSVGFQFNTPNVEEERQLWLLVREIERESARQSASGGDGLLRSLLFQTDPKAPPLVARRNAQRYATPMTKRLARVAGYLDAQLLELSCDHRLDPVQLSRHADRLLLLHDEDREAVLFAVRCLSQEATLVRHCLAVAVHLLDLATLSKMPRDACKAVAACAMVHDFGKAFLPDSVVNSPELDQEQRALLTTHVALLEPSFERCQWLASSVLKSVVFEINERLDGSGYPLGLSGDQLGELSRVAMVVDAVDAMRRERPDRPARSMAHIYARLAHQSERFDQRWLKRYISAFGSLPIGSLVRFEAGQLAWIQRLDAKGRPLQVQLTDAVKPPDDSLGEVLRDEAVLKLGKPLEEMVVSL</sequence>
<proteinExistence type="predicted"/>
<dbReference type="Gene3D" id="2.40.10.220">
    <property type="entry name" value="predicted glycosyltransferase like domains"/>
    <property type="match status" value="1"/>
</dbReference>
<feature type="domain" description="HD-GYP" evidence="1">
    <location>
        <begin position="277"/>
        <end position="473"/>
    </location>
</feature>
<gene>
    <name evidence="2" type="ORF">CKO42_24485</name>
</gene>
<dbReference type="SMART" id="SM00471">
    <property type="entry name" value="HDc"/>
    <property type="match status" value="1"/>
</dbReference>
<dbReference type="InterPro" id="IPR037522">
    <property type="entry name" value="HD_GYP_dom"/>
</dbReference>
<dbReference type="AlphaFoldDB" id="A0A9X1B746"/>
<dbReference type="PROSITE" id="PS51832">
    <property type="entry name" value="HD_GYP"/>
    <property type="match status" value="1"/>
</dbReference>
<organism evidence="2 3">
    <name type="scientific">Lamprobacter modestohalophilus</name>
    <dbReference type="NCBI Taxonomy" id="1064514"/>
    <lineage>
        <taxon>Bacteria</taxon>
        <taxon>Pseudomonadati</taxon>
        <taxon>Pseudomonadota</taxon>
        <taxon>Gammaproteobacteria</taxon>
        <taxon>Chromatiales</taxon>
        <taxon>Chromatiaceae</taxon>
        <taxon>Lamprobacter</taxon>
    </lineage>
</organism>
<dbReference type="PANTHER" id="PTHR43155:SF2">
    <property type="entry name" value="CYCLIC DI-GMP PHOSPHODIESTERASE PA4108"/>
    <property type="match status" value="1"/>
</dbReference>
<dbReference type="SUPFAM" id="SSF109604">
    <property type="entry name" value="HD-domain/PDEase-like"/>
    <property type="match status" value="1"/>
</dbReference>
<dbReference type="GO" id="GO:0035438">
    <property type="term" value="F:cyclic-di-GMP binding"/>
    <property type="evidence" value="ECO:0007669"/>
    <property type="project" value="InterPro"/>
</dbReference>
<evidence type="ECO:0000259" key="1">
    <source>
        <dbReference type="PROSITE" id="PS51832"/>
    </source>
</evidence>
<dbReference type="PANTHER" id="PTHR43155">
    <property type="entry name" value="CYCLIC DI-GMP PHOSPHODIESTERASE PA4108-RELATED"/>
    <property type="match status" value="1"/>
</dbReference>
<dbReference type="Proteomes" id="UP001138768">
    <property type="component" value="Unassembled WGS sequence"/>
</dbReference>
<dbReference type="Pfam" id="PF13487">
    <property type="entry name" value="HD_5"/>
    <property type="match status" value="1"/>
</dbReference>
<evidence type="ECO:0000313" key="2">
    <source>
        <dbReference type="EMBL" id="MBK1621511.1"/>
    </source>
</evidence>
<accession>A0A9X1B746</accession>
<dbReference type="InterPro" id="IPR009875">
    <property type="entry name" value="PilZ_domain"/>
</dbReference>
<dbReference type="Pfam" id="PF07238">
    <property type="entry name" value="PilZ"/>
    <property type="match status" value="1"/>
</dbReference>
<keyword evidence="3" id="KW-1185">Reference proteome</keyword>
<reference evidence="2 3" key="1">
    <citation type="journal article" date="2020" name="Microorganisms">
        <title>Osmotic Adaptation and Compatible Solute Biosynthesis of Phototrophic Bacteria as Revealed from Genome Analyses.</title>
        <authorList>
            <person name="Imhoff J.F."/>
            <person name="Rahn T."/>
            <person name="Kunzel S."/>
            <person name="Keller A."/>
            <person name="Neulinger S.C."/>
        </authorList>
    </citation>
    <scope>NUCLEOTIDE SEQUENCE [LARGE SCALE GENOMIC DNA]</scope>
    <source>
        <strain evidence="2 3">DSM 25653</strain>
    </source>
</reference>
<dbReference type="Gene3D" id="1.10.3210.10">
    <property type="entry name" value="Hypothetical protein af1432"/>
    <property type="match status" value="1"/>
</dbReference>
<protein>
    <recommendedName>
        <fullName evidence="1">HD-GYP domain-containing protein</fullName>
    </recommendedName>
</protein>
<evidence type="ECO:0000313" key="3">
    <source>
        <dbReference type="Proteomes" id="UP001138768"/>
    </source>
</evidence>
<dbReference type="GO" id="GO:0008081">
    <property type="term" value="F:phosphoric diester hydrolase activity"/>
    <property type="evidence" value="ECO:0007669"/>
    <property type="project" value="UniProtKB-ARBA"/>
</dbReference>
<dbReference type="RefSeq" id="WP_200250954.1">
    <property type="nucleotide sequence ID" value="NZ_NRRY01000080.1"/>
</dbReference>
<name>A0A9X1B746_9GAMM</name>
<dbReference type="EMBL" id="NRRY01000080">
    <property type="protein sequence ID" value="MBK1621511.1"/>
    <property type="molecule type" value="Genomic_DNA"/>
</dbReference>